<dbReference type="InterPro" id="IPR001919">
    <property type="entry name" value="CBD2"/>
</dbReference>
<keyword evidence="3" id="KW-0326">Glycosidase</keyword>
<dbReference type="EMBL" id="JACHJV010000001">
    <property type="protein sequence ID" value="MBB4926950.1"/>
    <property type="molecule type" value="Genomic_DNA"/>
</dbReference>
<dbReference type="Pfam" id="PF00704">
    <property type="entry name" value="Glyco_hydro_18"/>
    <property type="match status" value="1"/>
</dbReference>
<evidence type="ECO:0000256" key="5">
    <source>
        <dbReference type="SAM" id="SignalP"/>
    </source>
</evidence>
<dbReference type="SMART" id="SM00060">
    <property type="entry name" value="FN3"/>
    <property type="match status" value="1"/>
</dbReference>
<protein>
    <recommendedName>
        <fullName evidence="11">Chitinase</fullName>
    </recommendedName>
</protein>
<evidence type="ECO:0000256" key="2">
    <source>
        <dbReference type="ARBA" id="ARBA00023277"/>
    </source>
</evidence>
<dbReference type="InterPro" id="IPR012291">
    <property type="entry name" value="CBM2_carb-bd_dom_sf"/>
</dbReference>
<dbReference type="InterPro" id="IPR008965">
    <property type="entry name" value="CBM2/CBM3_carb-bd_dom_sf"/>
</dbReference>
<dbReference type="CDD" id="cd00063">
    <property type="entry name" value="FN3"/>
    <property type="match status" value="1"/>
</dbReference>
<proteinExistence type="predicted"/>
<accession>A0A7W7R7P1</accession>
<dbReference type="PANTHER" id="PTHR42976:SF1">
    <property type="entry name" value="GH18 DOMAIN-CONTAINING PROTEIN-RELATED"/>
    <property type="match status" value="1"/>
</dbReference>
<evidence type="ECO:0000259" key="6">
    <source>
        <dbReference type="PROSITE" id="PS50853"/>
    </source>
</evidence>
<dbReference type="SUPFAM" id="SSF49265">
    <property type="entry name" value="Fibronectin type III"/>
    <property type="match status" value="1"/>
</dbReference>
<organism evidence="9 10">
    <name type="scientific">Kitasatospora kifunensis</name>
    <name type="common">Streptomyces kifunensis</name>
    <dbReference type="NCBI Taxonomy" id="58351"/>
    <lineage>
        <taxon>Bacteria</taxon>
        <taxon>Bacillati</taxon>
        <taxon>Actinomycetota</taxon>
        <taxon>Actinomycetes</taxon>
        <taxon>Kitasatosporales</taxon>
        <taxon>Streptomycetaceae</taxon>
        <taxon>Kitasatospora</taxon>
    </lineage>
</organism>
<dbReference type="InterPro" id="IPR036116">
    <property type="entry name" value="FN3_sf"/>
</dbReference>
<dbReference type="GO" id="GO:0000272">
    <property type="term" value="P:polysaccharide catabolic process"/>
    <property type="evidence" value="ECO:0007669"/>
    <property type="project" value="UniProtKB-KW"/>
</dbReference>
<dbReference type="GO" id="GO:0030247">
    <property type="term" value="F:polysaccharide binding"/>
    <property type="evidence" value="ECO:0007669"/>
    <property type="project" value="UniProtKB-UniRule"/>
</dbReference>
<dbReference type="GO" id="GO:0004553">
    <property type="term" value="F:hydrolase activity, hydrolyzing O-glycosyl compounds"/>
    <property type="evidence" value="ECO:0007669"/>
    <property type="project" value="InterPro"/>
</dbReference>
<dbReference type="Gene3D" id="2.60.40.10">
    <property type="entry name" value="Immunoglobulins"/>
    <property type="match status" value="1"/>
</dbReference>
<dbReference type="SUPFAM" id="SSF49384">
    <property type="entry name" value="Carbohydrate-binding domain"/>
    <property type="match status" value="1"/>
</dbReference>
<evidence type="ECO:0000313" key="9">
    <source>
        <dbReference type="EMBL" id="MBB4926950.1"/>
    </source>
</evidence>
<dbReference type="CDD" id="cd06543">
    <property type="entry name" value="GH18_PF-ChiA-like"/>
    <property type="match status" value="1"/>
</dbReference>
<dbReference type="SMART" id="SM00637">
    <property type="entry name" value="CBD_II"/>
    <property type="match status" value="1"/>
</dbReference>
<dbReference type="Gene3D" id="3.20.20.80">
    <property type="entry name" value="Glycosidases"/>
    <property type="match status" value="1"/>
</dbReference>
<evidence type="ECO:0000259" key="7">
    <source>
        <dbReference type="PROSITE" id="PS51173"/>
    </source>
</evidence>
<sequence>MRRVTLPTVVATTLLTGVVLPLSLPMGAQAASGITGLVATLTQPQTWQNGFEADYTITNDTRASVNSWSLSFDLPTGETVSSSWNGTLTSIATSTGTHYTVTSPSWAAPLAPGASAPAVGMDIATTGTQVAPANCSINNQPCAGVPVTNTPPTVPAGLAVSGTSPDAISLSWSASTDPSGVAGYNIYEGSSVVATTSTATSVTVNGLLAGSSHTFAVTAFDALGNESAQSASVTGVAGSGTTPGVAAPFVDLGAYPTPNLAQIAQTTGLKQFSLGFIVNGTTPCTASWFNAYDPGTGWDKADFDAVRAAGGDVRPSFGGANGTELAQSCTDVPTLTAQYQKVVDAYGLDRIDFDIEGSAVSDHASVDRRSAAIAAVQAAQRAKGRDLKVTLTLPVLPSGLTADGVYILQSAKAAGVNVDAVNVMAMDFGDTEAPNPSGQMGAYAIQAAQSTRAQIAQVWPNLTTAQTWAMVGVTPMLGQNDNADEVFGLNDAQQLLTFAQQNHLGELSFWEVTRDGNACTGSLFKCTNIQQSPYQFSKLWATYQG</sequence>
<dbReference type="RefSeq" id="WP_184940750.1">
    <property type="nucleotide sequence ID" value="NZ_JACHJV010000001.1"/>
</dbReference>
<dbReference type="PROSITE" id="PS51173">
    <property type="entry name" value="CBM2"/>
    <property type="match status" value="1"/>
</dbReference>
<dbReference type="InterPro" id="IPR013783">
    <property type="entry name" value="Ig-like_fold"/>
</dbReference>
<dbReference type="InterPro" id="IPR017853">
    <property type="entry name" value="GH"/>
</dbReference>
<evidence type="ECO:0000256" key="1">
    <source>
        <dbReference type="ARBA" id="ARBA00022729"/>
    </source>
</evidence>
<reference evidence="9 10" key="1">
    <citation type="submission" date="2020-08" db="EMBL/GenBank/DDBJ databases">
        <title>Sequencing the genomes of 1000 actinobacteria strains.</title>
        <authorList>
            <person name="Klenk H.-P."/>
        </authorList>
    </citation>
    <scope>NUCLEOTIDE SEQUENCE [LARGE SCALE GENOMIC DNA]</scope>
    <source>
        <strain evidence="9 10">DSM 41654</strain>
    </source>
</reference>
<dbReference type="AlphaFoldDB" id="A0A7W7R7P1"/>
<keyword evidence="4" id="KW-0624">Polysaccharide degradation</keyword>
<feature type="domain" description="CBM2" evidence="7">
    <location>
        <begin position="30"/>
        <end position="145"/>
    </location>
</feature>
<evidence type="ECO:0000259" key="8">
    <source>
        <dbReference type="PROSITE" id="PS51910"/>
    </source>
</evidence>
<feature type="chain" id="PRO_5031412457" description="Chitinase" evidence="5">
    <location>
        <begin position="31"/>
        <end position="545"/>
    </location>
</feature>
<feature type="domain" description="GH18" evidence="8">
    <location>
        <begin position="243"/>
        <end position="545"/>
    </location>
</feature>
<dbReference type="PROSITE" id="PS51910">
    <property type="entry name" value="GH18_2"/>
    <property type="match status" value="1"/>
</dbReference>
<dbReference type="PROSITE" id="PS50853">
    <property type="entry name" value="FN3"/>
    <property type="match status" value="1"/>
</dbReference>
<dbReference type="Gene3D" id="2.60.40.290">
    <property type="match status" value="1"/>
</dbReference>
<keyword evidence="3" id="KW-0378">Hydrolase</keyword>
<feature type="signal peptide" evidence="5">
    <location>
        <begin position="1"/>
        <end position="30"/>
    </location>
</feature>
<dbReference type="Pfam" id="PF00553">
    <property type="entry name" value="CBM_2"/>
    <property type="match status" value="1"/>
</dbReference>
<feature type="domain" description="Fibronectin type-III" evidence="6">
    <location>
        <begin position="154"/>
        <end position="240"/>
    </location>
</feature>
<keyword evidence="2" id="KW-0119">Carbohydrate metabolism</keyword>
<dbReference type="InterPro" id="IPR003961">
    <property type="entry name" value="FN3_dom"/>
</dbReference>
<dbReference type="InterPro" id="IPR052750">
    <property type="entry name" value="GH18_Chitinase"/>
</dbReference>
<evidence type="ECO:0000256" key="3">
    <source>
        <dbReference type="ARBA" id="ARBA00023295"/>
    </source>
</evidence>
<dbReference type="Pfam" id="PF00041">
    <property type="entry name" value="fn3"/>
    <property type="match status" value="1"/>
</dbReference>
<name>A0A7W7R7P1_KITKI</name>
<comment type="caution">
    <text evidence="9">The sequence shown here is derived from an EMBL/GenBank/DDBJ whole genome shotgun (WGS) entry which is preliminary data.</text>
</comment>
<keyword evidence="1 5" id="KW-0732">Signal</keyword>
<dbReference type="PANTHER" id="PTHR42976">
    <property type="entry name" value="BIFUNCTIONAL CHITINASE/LYSOZYME-RELATED"/>
    <property type="match status" value="1"/>
</dbReference>
<evidence type="ECO:0008006" key="11">
    <source>
        <dbReference type="Google" id="ProtNLM"/>
    </source>
</evidence>
<dbReference type="Proteomes" id="UP000540506">
    <property type="component" value="Unassembled WGS sequence"/>
</dbReference>
<evidence type="ECO:0000256" key="4">
    <source>
        <dbReference type="ARBA" id="ARBA00023326"/>
    </source>
</evidence>
<dbReference type="InterPro" id="IPR001223">
    <property type="entry name" value="Glyco_hydro18_cat"/>
</dbReference>
<evidence type="ECO:0000313" key="10">
    <source>
        <dbReference type="Proteomes" id="UP000540506"/>
    </source>
</evidence>
<dbReference type="SUPFAM" id="SSF51445">
    <property type="entry name" value="(Trans)glycosidases"/>
    <property type="match status" value="1"/>
</dbReference>
<keyword evidence="10" id="KW-1185">Reference proteome</keyword>
<gene>
    <name evidence="9" type="ORF">FHR34_005943</name>
</gene>